<feature type="region of interest" description="Disordered" evidence="1">
    <location>
        <begin position="775"/>
        <end position="796"/>
    </location>
</feature>
<protein>
    <submittedName>
        <fullName evidence="4">Glycosyltransferase</fullName>
    </submittedName>
</protein>
<accession>A0A426TWQ3</accession>
<feature type="domain" description="Glycosyltransferase subfamily 4-like N-terminal" evidence="3">
    <location>
        <begin position="24"/>
        <end position="176"/>
    </location>
</feature>
<dbReference type="EMBL" id="RSAS01000561">
    <property type="protein sequence ID" value="RRR70037.1"/>
    <property type="molecule type" value="Genomic_DNA"/>
</dbReference>
<sequence>MTLLSRTPINTLAVIGNHMPRQCGIATYTTDLCTAVEQAFTNTEVFVLAMNDCAEGYAYPERVRFTLDQHDALAYRSAADNINLSNADVVCLQHEYGIFGGNADGDLFDLLRNLRAPLVTTLHTILRDPEPEQRRVLNELAQLSDRLVVMSERGATFLREIYAVDANKIDVIPHGIPDVPFLDASFHKDQFHAEGKQVLLTFGLLSRNKGIEHVIKAMPSILVHHPDVVYFVLGATHPHVLQHEGEAYRTSLKDLAHKLGVADRVIFYDRFVSIERLIEFIGAADIYITPYLNPAQIVSGTLAYTVGAGKAIISTPYWYAEELLADGRGVLVPFAHAEAIARSVHELLGNDAARHAMRKQAYLLGRSMLWPQVATRYMETFQRARAEHRLSERVRVRRQGVEQRGVELPAINIAHLRRMTDDTGMFQHAVMAMPNLNEGYTTDDNARALIAAVKLDELSQPEAAALTTRYMAFLWYAFNPLAGRFRNFMCYSRHWLEKIGSEDSHARALWALGFTLNRSTREDLIGVASELFTRALPAALTFTHPRPCAFALLGLHEYLQRFANDQFAQRARAMLTAGLMAHYAANRADDWRWFGPELTYDNAILPHALLLSGSALDQSDMRDMGLEALTWLVAQQLDAAGHFVPVGCHGFAQRGGAMARYDQQPLEAHAMVLATLDAWQITGDPVWRTQAHRAFAWFLGDNDLGLALYDPTTGGCYDGLLVDRVNQNQGAESTLAYLLARLELGRVTEASSPLHLATELVVFARKVVPLPLPPPLPPLPLPLPQRSKKQRLDGAQ</sequence>
<dbReference type="InterPro" id="IPR008928">
    <property type="entry name" value="6-hairpin_glycosidase_sf"/>
</dbReference>
<dbReference type="InterPro" id="IPR028098">
    <property type="entry name" value="Glyco_trans_4-like_N"/>
</dbReference>
<evidence type="ECO:0000256" key="1">
    <source>
        <dbReference type="SAM" id="MobiDB-lite"/>
    </source>
</evidence>
<dbReference type="PANTHER" id="PTHR12526:SF572">
    <property type="entry name" value="BLL5144 PROTEIN"/>
    <property type="match status" value="1"/>
</dbReference>
<dbReference type="AlphaFoldDB" id="A0A426TWQ3"/>
<dbReference type="PANTHER" id="PTHR12526">
    <property type="entry name" value="GLYCOSYLTRANSFERASE"/>
    <property type="match status" value="1"/>
</dbReference>
<dbReference type="Pfam" id="PF13439">
    <property type="entry name" value="Glyco_transf_4"/>
    <property type="match status" value="1"/>
</dbReference>
<dbReference type="GO" id="GO:0005975">
    <property type="term" value="P:carbohydrate metabolic process"/>
    <property type="evidence" value="ECO:0007669"/>
    <property type="project" value="InterPro"/>
</dbReference>
<gene>
    <name evidence="4" type="ORF">EI684_14015</name>
</gene>
<name>A0A426TWQ3_9CHLR</name>
<comment type="caution">
    <text evidence="4">The sequence shown here is derived from an EMBL/GenBank/DDBJ whole genome shotgun (WGS) entry which is preliminary data.</text>
</comment>
<dbReference type="Gene3D" id="3.40.50.2000">
    <property type="entry name" value="Glycogen Phosphorylase B"/>
    <property type="match status" value="2"/>
</dbReference>
<proteinExistence type="predicted"/>
<reference evidence="4 5" key="1">
    <citation type="submission" date="2018-12" db="EMBL/GenBank/DDBJ databases">
        <title>Genome Sequence of Candidatus Viridilinea halotolerans isolated from saline sulfide-rich spring.</title>
        <authorList>
            <person name="Grouzdev D.S."/>
            <person name="Burganskaya E.I."/>
            <person name="Krutkina M.S."/>
            <person name="Sukhacheva M.V."/>
            <person name="Gorlenko V.M."/>
        </authorList>
    </citation>
    <scope>NUCLEOTIDE SEQUENCE [LARGE SCALE GENOMIC DNA]</scope>
    <source>
        <strain evidence="4">Chok-6</strain>
    </source>
</reference>
<dbReference type="Pfam" id="PF00534">
    <property type="entry name" value="Glycos_transf_1"/>
    <property type="match status" value="1"/>
</dbReference>
<evidence type="ECO:0000259" key="3">
    <source>
        <dbReference type="Pfam" id="PF13439"/>
    </source>
</evidence>
<evidence type="ECO:0000259" key="2">
    <source>
        <dbReference type="Pfam" id="PF00534"/>
    </source>
</evidence>
<evidence type="ECO:0000313" key="5">
    <source>
        <dbReference type="Proteomes" id="UP000280307"/>
    </source>
</evidence>
<dbReference type="GO" id="GO:0016757">
    <property type="term" value="F:glycosyltransferase activity"/>
    <property type="evidence" value="ECO:0007669"/>
    <property type="project" value="InterPro"/>
</dbReference>
<dbReference type="SUPFAM" id="SSF48208">
    <property type="entry name" value="Six-hairpin glycosidases"/>
    <property type="match status" value="1"/>
</dbReference>
<organism evidence="4 5">
    <name type="scientific">Candidatus Viridilinea halotolerans</name>
    <dbReference type="NCBI Taxonomy" id="2491704"/>
    <lineage>
        <taxon>Bacteria</taxon>
        <taxon>Bacillati</taxon>
        <taxon>Chloroflexota</taxon>
        <taxon>Chloroflexia</taxon>
        <taxon>Chloroflexales</taxon>
        <taxon>Chloroflexineae</taxon>
        <taxon>Oscillochloridaceae</taxon>
        <taxon>Candidatus Viridilinea</taxon>
    </lineage>
</organism>
<dbReference type="SUPFAM" id="SSF53756">
    <property type="entry name" value="UDP-Glycosyltransferase/glycogen phosphorylase"/>
    <property type="match status" value="1"/>
</dbReference>
<evidence type="ECO:0000313" key="4">
    <source>
        <dbReference type="EMBL" id="RRR70037.1"/>
    </source>
</evidence>
<dbReference type="InterPro" id="IPR001296">
    <property type="entry name" value="Glyco_trans_1"/>
</dbReference>
<dbReference type="Proteomes" id="UP000280307">
    <property type="component" value="Unassembled WGS sequence"/>
</dbReference>
<keyword evidence="4" id="KW-0808">Transferase</keyword>
<feature type="domain" description="Glycosyl transferase family 1" evidence="2">
    <location>
        <begin position="187"/>
        <end position="362"/>
    </location>
</feature>
<dbReference type="CDD" id="cd03822">
    <property type="entry name" value="GT4_mannosyltransferase-like"/>
    <property type="match status" value="1"/>
</dbReference>